<dbReference type="SUPFAM" id="SSF56112">
    <property type="entry name" value="Protein kinase-like (PK-like)"/>
    <property type="match status" value="1"/>
</dbReference>
<feature type="transmembrane region" description="Helical" evidence="4">
    <location>
        <begin position="196"/>
        <end position="217"/>
    </location>
</feature>
<gene>
    <name evidence="6" type="ORF">F8M41_020873</name>
</gene>
<keyword evidence="7" id="KW-1185">Reference proteome</keyword>
<dbReference type="EMBL" id="WTPW01000060">
    <property type="protein sequence ID" value="KAF0552913.1"/>
    <property type="molecule type" value="Genomic_DNA"/>
</dbReference>
<comment type="caution">
    <text evidence="6">The sequence shown here is derived from an EMBL/GenBank/DDBJ whole genome shotgun (WGS) entry which is preliminary data.</text>
</comment>
<feature type="transmembrane region" description="Helical" evidence="4">
    <location>
        <begin position="93"/>
        <end position="115"/>
    </location>
</feature>
<dbReference type="SMART" id="SM00220">
    <property type="entry name" value="S_TKc"/>
    <property type="match status" value="1"/>
</dbReference>
<dbReference type="InterPro" id="IPR017441">
    <property type="entry name" value="Protein_kinase_ATP_BS"/>
</dbReference>
<feature type="transmembrane region" description="Helical" evidence="4">
    <location>
        <begin position="159"/>
        <end position="176"/>
    </location>
</feature>
<dbReference type="InterPro" id="IPR008271">
    <property type="entry name" value="Ser/Thr_kinase_AS"/>
</dbReference>
<dbReference type="Gene3D" id="1.10.510.10">
    <property type="entry name" value="Transferase(Phosphotransferase) domain 1"/>
    <property type="match status" value="1"/>
</dbReference>
<keyword evidence="1 3" id="KW-0547">Nucleotide-binding</keyword>
<keyword evidence="6" id="KW-0808">Transferase</keyword>
<dbReference type="PROSITE" id="PS50011">
    <property type="entry name" value="PROTEIN_KINASE_DOM"/>
    <property type="match status" value="1"/>
</dbReference>
<name>A0A8H4B1R9_GIGMA</name>
<dbReference type="GO" id="GO:0005524">
    <property type="term" value="F:ATP binding"/>
    <property type="evidence" value="ECO:0007669"/>
    <property type="project" value="UniProtKB-UniRule"/>
</dbReference>
<evidence type="ECO:0000259" key="5">
    <source>
        <dbReference type="PROSITE" id="PS50011"/>
    </source>
</evidence>
<evidence type="ECO:0000256" key="1">
    <source>
        <dbReference type="ARBA" id="ARBA00022741"/>
    </source>
</evidence>
<dbReference type="PANTHER" id="PTHR24347">
    <property type="entry name" value="SERINE/THREONINE-PROTEIN KINASE"/>
    <property type="match status" value="1"/>
</dbReference>
<feature type="domain" description="Protein kinase" evidence="5">
    <location>
        <begin position="325"/>
        <end position="586"/>
    </location>
</feature>
<dbReference type="CDD" id="cd05117">
    <property type="entry name" value="STKc_CAMK"/>
    <property type="match status" value="1"/>
</dbReference>
<keyword evidence="2 3" id="KW-0067">ATP-binding</keyword>
<proteinExistence type="predicted"/>
<feature type="transmembrane region" description="Helical" evidence="4">
    <location>
        <begin position="247"/>
        <end position="269"/>
    </location>
</feature>
<dbReference type="Proteomes" id="UP000439903">
    <property type="component" value="Unassembled WGS sequence"/>
</dbReference>
<dbReference type="OrthoDB" id="40902at2759"/>
<evidence type="ECO:0000313" key="7">
    <source>
        <dbReference type="Proteomes" id="UP000439903"/>
    </source>
</evidence>
<dbReference type="InterPro" id="IPR000719">
    <property type="entry name" value="Prot_kinase_dom"/>
</dbReference>
<dbReference type="Pfam" id="PF00069">
    <property type="entry name" value="Pkinase"/>
    <property type="match status" value="1"/>
</dbReference>
<feature type="transmembrane region" description="Helical" evidence="4">
    <location>
        <begin position="62"/>
        <end position="81"/>
    </location>
</feature>
<feature type="transmembrane region" description="Helical" evidence="4">
    <location>
        <begin position="20"/>
        <end position="42"/>
    </location>
</feature>
<evidence type="ECO:0000313" key="6">
    <source>
        <dbReference type="EMBL" id="KAF0552913.1"/>
    </source>
</evidence>
<dbReference type="FunFam" id="3.30.200.20:FF:000153">
    <property type="entry name" value="Calcium/calmodulin-dependent protein kinase type I"/>
    <property type="match status" value="1"/>
</dbReference>
<dbReference type="InterPro" id="IPR011009">
    <property type="entry name" value="Kinase-like_dom_sf"/>
</dbReference>
<keyword evidence="4" id="KW-1133">Transmembrane helix</keyword>
<organism evidence="6 7">
    <name type="scientific">Gigaspora margarita</name>
    <dbReference type="NCBI Taxonomy" id="4874"/>
    <lineage>
        <taxon>Eukaryota</taxon>
        <taxon>Fungi</taxon>
        <taxon>Fungi incertae sedis</taxon>
        <taxon>Mucoromycota</taxon>
        <taxon>Glomeromycotina</taxon>
        <taxon>Glomeromycetes</taxon>
        <taxon>Diversisporales</taxon>
        <taxon>Gigasporaceae</taxon>
        <taxon>Gigaspora</taxon>
    </lineage>
</organism>
<dbReference type="PROSITE" id="PS00107">
    <property type="entry name" value="PROTEIN_KINASE_ATP"/>
    <property type="match status" value="1"/>
</dbReference>
<dbReference type="PROSITE" id="PS00108">
    <property type="entry name" value="PROTEIN_KINASE_ST"/>
    <property type="match status" value="1"/>
</dbReference>
<feature type="binding site" evidence="3">
    <location>
        <position position="354"/>
    </location>
    <ligand>
        <name>ATP</name>
        <dbReference type="ChEBI" id="CHEBI:30616"/>
    </ligand>
</feature>
<protein>
    <submittedName>
        <fullName evidence="6">Pkinase-domain-containing protein</fullName>
    </submittedName>
</protein>
<evidence type="ECO:0000256" key="4">
    <source>
        <dbReference type="SAM" id="Phobius"/>
    </source>
</evidence>
<accession>A0A8H4B1R9</accession>
<feature type="transmembrane region" description="Helical" evidence="4">
    <location>
        <begin position="121"/>
        <end position="138"/>
    </location>
</feature>
<dbReference type="AlphaFoldDB" id="A0A8H4B1R9"/>
<reference evidence="6 7" key="1">
    <citation type="journal article" date="2019" name="Environ. Microbiol.">
        <title>At the nexus of three kingdoms: the genome of the mycorrhizal fungus Gigaspora margarita provides insights into plant, endobacterial and fungal interactions.</title>
        <authorList>
            <person name="Venice F."/>
            <person name="Ghignone S."/>
            <person name="Salvioli di Fossalunga A."/>
            <person name="Amselem J."/>
            <person name="Novero M."/>
            <person name="Xianan X."/>
            <person name="Sedzielewska Toro K."/>
            <person name="Morin E."/>
            <person name="Lipzen A."/>
            <person name="Grigoriev I.V."/>
            <person name="Henrissat B."/>
            <person name="Martin F.M."/>
            <person name="Bonfante P."/>
        </authorList>
    </citation>
    <scope>NUCLEOTIDE SEQUENCE [LARGE SCALE GENOMIC DNA]</scope>
    <source>
        <strain evidence="6 7">BEG34</strain>
    </source>
</reference>
<keyword evidence="4" id="KW-0812">Transmembrane</keyword>
<evidence type="ECO:0000256" key="2">
    <source>
        <dbReference type="ARBA" id="ARBA00022840"/>
    </source>
</evidence>
<keyword evidence="4" id="KW-0472">Membrane</keyword>
<evidence type="ECO:0000256" key="3">
    <source>
        <dbReference type="PROSITE-ProRule" id="PRU10141"/>
    </source>
</evidence>
<dbReference type="GO" id="GO:0004672">
    <property type="term" value="F:protein kinase activity"/>
    <property type="evidence" value="ECO:0007669"/>
    <property type="project" value="InterPro"/>
</dbReference>
<dbReference type="FunFam" id="1.10.510.10:FF:000257">
    <property type="entry name" value="Calcium/calmodulin-dependent protein kinase type I"/>
    <property type="match status" value="1"/>
</dbReference>
<sequence length="654" mass="74246">MPVSPETIREERAVSSKLKLLRAANVVSFLFVFLANVIALTYDPSSTDIHKKHMTYFSPSLIFVGIFWFLLSFLFFIFVFWVQFSNYSSMKRLVTQGIGGLFVLSNILTSGWLVFWMLEKFVISEFFIILNLLVISTIHHNLVVQFPPFSFPSSQVSKVAYFVHTPFSMYLGVTWLDVFHNGFMAFITNKETGKVLAMISAWFLAIIGFAWCITGIFSGGRRDGVFSATIAWCLISIAVNQRDEKYLSVQCAALAIAQLIAIIVVWIRYGGRFADSLRSTRNASREQRPLLGEGICGIFDIHFKGFLFLSTSSSMSQVTVVPCKYKTGRVLGQGTYAIVKEAQQIETGQLYAVKIINKKLMQGRENMVRNEIMVLKKISQGHRNILTLHDYFETMNNLYLVTDLALGGELFDRICARGNYYENDAAHLIKTITEAVAYLHLNGIVHRDLKPENLLFITSDENSDLLIADFGLSRIIDSENFYFLTTTCGTPGYMAPEIFKKSGHGKPVDLWAIGVITYFLLCGYTPFDREDSQEEMQAILRADYKFEPPEYWEGISPQAKDFIKKLLVVDPSQRLTAEQALHHVWLQEPLPSPVGVNFDLLPNVRTNFDARKTFKKAVDTVRVINTFRNNSLNLANLKKEADESVDNVLQYPEH</sequence>
<keyword evidence="6" id="KW-0418">Kinase</keyword>